<feature type="transmembrane region" description="Helical" evidence="2">
    <location>
        <begin position="252"/>
        <end position="280"/>
    </location>
</feature>
<evidence type="ECO:0000313" key="3">
    <source>
        <dbReference type="EMBL" id="GMH49784.1"/>
    </source>
</evidence>
<comment type="caution">
    <text evidence="3">The sequence shown here is derived from an EMBL/GenBank/DDBJ whole genome shotgun (WGS) entry which is preliminary data.</text>
</comment>
<feature type="transmembrane region" description="Helical" evidence="2">
    <location>
        <begin position="372"/>
        <end position="395"/>
    </location>
</feature>
<sequence length="507" mass="57737">MDSPKVTPLKNEWNEGETEVWDSPRAPPRSVRGIKKAFSWSAETIAYWGILPTLGLVAGAALSFVDVVFDFMMIRQYHEDDQARFANATMISIGISLALQVFLIFMQNRKRGKRVVLRECLFVVTFIKPGVDVWRVSHGNKQEPLTIFDPLVEMIYTRIMELIAESVPGTIIQTLAILYGQNSTIAWLSLLFGILTSAFITTAITVEKDVEIKSRRKNPSVYGFLPLHSVGRSLLISFTLFFMSMCQLATKVFAMALCSVVSFTMLFIYLTAEMVLYFAYKIARGNFWCKYAIYTPKLRFFASCVLLVLPKLMFDFTGITNCRGPQFLGGAFSLFITISNPFVCLLFGWMYLEHLKDEAVRATFSYVFPPETVYAVIGGFGFLQIFSSLLFLNFIGPKYRNTFTSFKTMPELVQEEFLTFTEPDLKIKVFGLHKELWAPIATEVRTWLNGSRNLVRWVKEKPAWFTDHVKASILDEFVDDEMLLIELRGANVQAIMERRKSFGGVGV</sequence>
<accession>A0A9W6Z952</accession>
<keyword evidence="2" id="KW-1133">Transmembrane helix</keyword>
<evidence type="ECO:0000313" key="4">
    <source>
        <dbReference type="Proteomes" id="UP001165122"/>
    </source>
</evidence>
<feature type="region of interest" description="Disordered" evidence="1">
    <location>
        <begin position="1"/>
        <end position="25"/>
    </location>
</feature>
<keyword evidence="2" id="KW-0812">Transmembrane</keyword>
<evidence type="ECO:0000256" key="1">
    <source>
        <dbReference type="SAM" id="MobiDB-lite"/>
    </source>
</evidence>
<proteinExistence type="predicted"/>
<organism evidence="3 4">
    <name type="scientific">Triparma laevis f. longispina</name>
    <dbReference type="NCBI Taxonomy" id="1714387"/>
    <lineage>
        <taxon>Eukaryota</taxon>
        <taxon>Sar</taxon>
        <taxon>Stramenopiles</taxon>
        <taxon>Ochrophyta</taxon>
        <taxon>Bolidophyceae</taxon>
        <taxon>Parmales</taxon>
        <taxon>Triparmaceae</taxon>
        <taxon>Triparma</taxon>
    </lineage>
</organism>
<name>A0A9W6Z952_9STRA</name>
<feature type="transmembrane region" description="Helical" evidence="2">
    <location>
        <begin position="224"/>
        <end position="245"/>
    </location>
</feature>
<feature type="transmembrane region" description="Helical" evidence="2">
    <location>
        <begin position="300"/>
        <end position="319"/>
    </location>
</feature>
<dbReference type="AlphaFoldDB" id="A0A9W6Z952"/>
<gene>
    <name evidence="3" type="ORF">TrLO_g7314</name>
</gene>
<feature type="transmembrane region" description="Helical" evidence="2">
    <location>
        <begin position="185"/>
        <end position="204"/>
    </location>
</feature>
<reference evidence="4" key="1">
    <citation type="journal article" date="2023" name="Commun. Biol.">
        <title>Genome analysis of Parmales, the sister group of diatoms, reveals the evolutionary specialization of diatoms from phago-mixotrophs to photoautotrophs.</title>
        <authorList>
            <person name="Ban H."/>
            <person name="Sato S."/>
            <person name="Yoshikawa S."/>
            <person name="Yamada K."/>
            <person name="Nakamura Y."/>
            <person name="Ichinomiya M."/>
            <person name="Sato N."/>
            <person name="Blanc-Mathieu R."/>
            <person name="Endo H."/>
            <person name="Kuwata A."/>
            <person name="Ogata H."/>
        </authorList>
    </citation>
    <scope>NUCLEOTIDE SEQUENCE [LARGE SCALE GENOMIC DNA]</scope>
    <source>
        <strain evidence="4">NIES 3700</strain>
    </source>
</reference>
<feature type="transmembrane region" description="Helical" evidence="2">
    <location>
        <begin position="45"/>
        <end position="65"/>
    </location>
</feature>
<dbReference type="OrthoDB" id="10460474at2759"/>
<dbReference type="EMBL" id="BRXW01000391">
    <property type="protein sequence ID" value="GMH49784.1"/>
    <property type="molecule type" value="Genomic_DNA"/>
</dbReference>
<keyword evidence="4" id="KW-1185">Reference proteome</keyword>
<evidence type="ECO:0008006" key="5">
    <source>
        <dbReference type="Google" id="ProtNLM"/>
    </source>
</evidence>
<protein>
    <recommendedName>
        <fullName evidence="5">Transmembrane protein</fullName>
    </recommendedName>
</protein>
<keyword evidence="2" id="KW-0472">Membrane</keyword>
<evidence type="ECO:0000256" key="2">
    <source>
        <dbReference type="SAM" id="Phobius"/>
    </source>
</evidence>
<feature type="transmembrane region" description="Helical" evidence="2">
    <location>
        <begin position="331"/>
        <end position="352"/>
    </location>
</feature>
<feature type="transmembrane region" description="Helical" evidence="2">
    <location>
        <begin position="85"/>
        <end position="105"/>
    </location>
</feature>
<dbReference type="Proteomes" id="UP001165122">
    <property type="component" value="Unassembled WGS sequence"/>
</dbReference>